<evidence type="ECO:0000313" key="1">
    <source>
        <dbReference type="EMBL" id="JAH66676.1"/>
    </source>
</evidence>
<sequence>MKQTIDFLFYTQQNKTNAAHVLPQSSL</sequence>
<reference evidence="1" key="2">
    <citation type="journal article" date="2015" name="Fish Shellfish Immunol.">
        <title>Early steps in the European eel (Anguilla anguilla)-Vibrio vulnificus interaction in the gills: Role of the RtxA13 toxin.</title>
        <authorList>
            <person name="Callol A."/>
            <person name="Pajuelo D."/>
            <person name="Ebbesson L."/>
            <person name="Teles M."/>
            <person name="MacKenzie S."/>
            <person name="Amaro C."/>
        </authorList>
    </citation>
    <scope>NUCLEOTIDE SEQUENCE</scope>
</reference>
<proteinExistence type="predicted"/>
<protein>
    <submittedName>
        <fullName evidence="1">Uncharacterized protein</fullName>
    </submittedName>
</protein>
<organism evidence="1">
    <name type="scientific">Anguilla anguilla</name>
    <name type="common">European freshwater eel</name>
    <name type="synonym">Muraena anguilla</name>
    <dbReference type="NCBI Taxonomy" id="7936"/>
    <lineage>
        <taxon>Eukaryota</taxon>
        <taxon>Metazoa</taxon>
        <taxon>Chordata</taxon>
        <taxon>Craniata</taxon>
        <taxon>Vertebrata</taxon>
        <taxon>Euteleostomi</taxon>
        <taxon>Actinopterygii</taxon>
        <taxon>Neopterygii</taxon>
        <taxon>Teleostei</taxon>
        <taxon>Anguilliformes</taxon>
        <taxon>Anguillidae</taxon>
        <taxon>Anguilla</taxon>
    </lineage>
</organism>
<accession>A0A0E9ULP1</accession>
<dbReference type="AlphaFoldDB" id="A0A0E9ULP1"/>
<dbReference type="EMBL" id="GBXM01041901">
    <property type="protein sequence ID" value="JAH66676.1"/>
    <property type="molecule type" value="Transcribed_RNA"/>
</dbReference>
<name>A0A0E9ULP1_ANGAN</name>
<reference evidence="1" key="1">
    <citation type="submission" date="2014-11" db="EMBL/GenBank/DDBJ databases">
        <authorList>
            <person name="Amaro Gonzalez C."/>
        </authorList>
    </citation>
    <scope>NUCLEOTIDE SEQUENCE</scope>
</reference>